<sequence length="264" mass="28471">MPGDGRHIEEVVLSREGVLRAIVREPQTKRELTETVSSSRSTVDRAIRELLDAGLVRQAGGEYEATMAAECALDAVGAFHDRMRTVSDAVAALGHLPPDTPFDPVFLDGAEVQVTTPTMPDGVVERLFESIEDASHVRGIAPVVLSGHLQSFYDAAKEGEARIEMLIDGDVLDRMVASPSTRDILAAQLRDEQVSISRVDVPFSFGVWITEEEAGVVVYSDTGVRGIIVNDTDEAYAWAEQWFDDLSAAATALTVDGVANAGDE</sequence>
<dbReference type="EMBL" id="FOYT01000002">
    <property type="protein sequence ID" value="SFR57940.1"/>
    <property type="molecule type" value="Genomic_DNA"/>
</dbReference>
<proteinExistence type="predicted"/>
<organism evidence="3 4">
    <name type="scientific">Halogeometricum rufum</name>
    <dbReference type="NCBI Taxonomy" id="553469"/>
    <lineage>
        <taxon>Archaea</taxon>
        <taxon>Methanobacteriati</taxon>
        <taxon>Methanobacteriota</taxon>
        <taxon>Stenosarchaea group</taxon>
        <taxon>Halobacteria</taxon>
        <taxon>Halobacteriales</taxon>
        <taxon>Haloferacaceae</taxon>
        <taxon>Halogeometricum</taxon>
    </lineage>
</organism>
<dbReference type="OrthoDB" id="11410at2157"/>
<dbReference type="Gene3D" id="1.10.10.10">
    <property type="entry name" value="Winged helix-like DNA-binding domain superfamily/Winged helix DNA-binding domain"/>
    <property type="match status" value="1"/>
</dbReference>
<dbReference type="SUPFAM" id="SSF46785">
    <property type="entry name" value="Winged helix' DNA-binding domain"/>
    <property type="match status" value="1"/>
</dbReference>
<evidence type="ECO:0000259" key="2">
    <source>
        <dbReference type="Pfam" id="PF25213"/>
    </source>
</evidence>
<protein>
    <submittedName>
        <fullName evidence="3">Uncharacterized protein</fullName>
    </submittedName>
</protein>
<name>A0A1I6HUP4_9EURY</name>
<evidence type="ECO:0000313" key="4">
    <source>
        <dbReference type="Proteomes" id="UP000198531"/>
    </source>
</evidence>
<dbReference type="InterPro" id="IPR036388">
    <property type="entry name" value="WH-like_DNA-bd_sf"/>
</dbReference>
<dbReference type="AlphaFoldDB" id="A0A1I6HUP4"/>
<dbReference type="RefSeq" id="WP_089809212.1">
    <property type="nucleotide sequence ID" value="NZ_FOYT01000002.1"/>
</dbReference>
<reference evidence="4" key="1">
    <citation type="submission" date="2016-10" db="EMBL/GenBank/DDBJ databases">
        <authorList>
            <person name="Varghese N."/>
            <person name="Submissions S."/>
        </authorList>
    </citation>
    <scope>NUCLEOTIDE SEQUENCE [LARGE SCALE GENOMIC DNA]</scope>
    <source>
        <strain evidence="4">CGMCC 1.7736</strain>
    </source>
</reference>
<dbReference type="InterPro" id="IPR036390">
    <property type="entry name" value="WH_DNA-bd_sf"/>
</dbReference>
<feature type="domain" description="Methanogenesis regulatory protein FilR1 middle" evidence="1">
    <location>
        <begin position="120"/>
        <end position="246"/>
    </location>
</feature>
<accession>A0A1I6HUP4</accession>
<evidence type="ECO:0000259" key="1">
    <source>
        <dbReference type="Pfam" id="PF08350"/>
    </source>
</evidence>
<gene>
    <name evidence="3" type="ORF">SAMN04487947_2502</name>
</gene>
<dbReference type="InterPro" id="IPR057527">
    <property type="entry name" value="HVO_A0261-like_N"/>
</dbReference>
<evidence type="ECO:0000313" key="3">
    <source>
        <dbReference type="EMBL" id="SFR57940.1"/>
    </source>
</evidence>
<dbReference type="STRING" id="553469.SAMN04487947_2502"/>
<feature type="domain" description="HVO-A0261-like N-terminal" evidence="2">
    <location>
        <begin position="14"/>
        <end position="85"/>
    </location>
</feature>
<keyword evidence="4" id="KW-1185">Reference proteome</keyword>
<dbReference type="InterPro" id="IPR013561">
    <property type="entry name" value="FilR1_middle_dom"/>
</dbReference>
<dbReference type="Pfam" id="PF08350">
    <property type="entry name" value="FilR1_middle"/>
    <property type="match status" value="1"/>
</dbReference>
<dbReference type="Proteomes" id="UP000198531">
    <property type="component" value="Unassembled WGS sequence"/>
</dbReference>
<dbReference type="Pfam" id="PF25213">
    <property type="entry name" value="HVO_A0261_N"/>
    <property type="match status" value="1"/>
</dbReference>